<keyword evidence="5 7" id="KW-0807">Transducer</keyword>
<dbReference type="PANTHER" id="PTHR32089:SF112">
    <property type="entry name" value="LYSOZYME-LIKE PROTEIN-RELATED"/>
    <property type="match status" value="1"/>
</dbReference>
<dbReference type="SMART" id="SM00283">
    <property type="entry name" value="MA"/>
    <property type="match status" value="1"/>
</dbReference>
<evidence type="ECO:0000256" key="2">
    <source>
        <dbReference type="ARBA" id="ARBA00022692"/>
    </source>
</evidence>
<dbReference type="GO" id="GO:0016020">
    <property type="term" value="C:membrane"/>
    <property type="evidence" value="ECO:0007669"/>
    <property type="project" value="UniProtKB-SubCell"/>
</dbReference>
<dbReference type="SUPFAM" id="SSF58104">
    <property type="entry name" value="Methyl-accepting chemotaxis protein (MCP) signaling domain"/>
    <property type="match status" value="1"/>
</dbReference>
<dbReference type="CDD" id="cd06225">
    <property type="entry name" value="HAMP"/>
    <property type="match status" value="1"/>
</dbReference>
<dbReference type="RefSeq" id="WP_076724572.1">
    <property type="nucleotide sequence ID" value="NZ_MSCW01000007.1"/>
</dbReference>
<dbReference type="PROSITE" id="PS50111">
    <property type="entry name" value="CHEMOTAXIS_TRANSDUC_2"/>
    <property type="match status" value="1"/>
</dbReference>
<dbReference type="GO" id="GO:0007165">
    <property type="term" value="P:signal transduction"/>
    <property type="evidence" value="ECO:0007669"/>
    <property type="project" value="UniProtKB-KW"/>
</dbReference>
<feature type="domain" description="Methyl-accepting transducer" evidence="10">
    <location>
        <begin position="375"/>
        <end position="611"/>
    </location>
</feature>
<protein>
    <submittedName>
        <fullName evidence="12">Chemotaxis protein</fullName>
    </submittedName>
</protein>
<dbReference type="FunFam" id="1.10.287.950:FF:000001">
    <property type="entry name" value="Methyl-accepting chemotaxis sensory transducer"/>
    <property type="match status" value="1"/>
</dbReference>
<keyword evidence="13" id="KW-1185">Reference proteome</keyword>
<evidence type="ECO:0000256" key="8">
    <source>
        <dbReference type="SAM" id="Coils"/>
    </source>
</evidence>
<reference evidence="12 13" key="1">
    <citation type="submission" date="2016-12" db="EMBL/GenBank/DDBJ databases">
        <title>Marinobacter lutaoensis whole genome sequencing.</title>
        <authorList>
            <person name="Verma A."/>
            <person name="Krishnamurthi S."/>
        </authorList>
    </citation>
    <scope>NUCLEOTIDE SEQUENCE [LARGE SCALE GENOMIC DNA]</scope>
    <source>
        <strain evidence="12 13">T5054</strain>
    </source>
</reference>
<organism evidence="12 13">
    <name type="scientific">Marinobacter lutaoensis</name>
    <dbReference type="NCBI Taxonomy" id="135739"/>
    <lineage>
        <taxon>Bacteria</taxon>
        <taxon>Pseudomonadati</taxon>
        <taxon>Pseudomonadota</taxon>
        <taxon>Gammaproteobacteria</taxon>
        <taxon>Pseudomonadales</taxon>
        <taxon>Marinobacteraceae</taxon>
        <taxon>Marinobacter</taxon>
    </lineage>
</organism>
<evidence type="ECO:0000259" key="11">
    <source>
        <dbReference type="PROSITE" id="PS50885"/>
    </source>
</evidence>
<name>A0A1V2DQY7_9GAMM</name>
<dbReference type="EMBL" id="MSCW01000007">
    <property type="protein sequence ID" value="ONF43094.1"/>
    <property type="molecule type" value="Genomic_DNA"/>
</dbReference>
<proteinExistence type="inferred from homology"/>
<dbReference type="Proteomes" id="UP000189339">
    <property type="component" value="Unassembled WGS sequence"/>
</dbReference>
<dbReference type="AlphaFoldDB" id="A0A1V2DQY7"/>
<evidence type="ECO:0000256" key="3">
    <source>
        <dbReference type="ARBA" id="ARBA00022989"/>
    </source>
</evidence>
<dbReference type="Pfam" id="PF00015">
    <property type="entry name" value="MCPsignal"/>
    <property type="match status" value="1"/>
</dbReference>
<dbReference type="PROSITE" id="PS50885">
    <property type="entry name" value="HAMP"/>
    <property type="match status" value="1"/>
</dbReference>
<evidence type="ECO:0000256" key="7">
    <source>
        <dbReference type="PROSITE-ProRule" id="PRU00284"/>
    </source>
</evidence>
<accession>A0A1V2DQY7</accession>
<dbReference type="SMART" id="SM00304">
    <property type="entry name" value="HAMP"/>
    <property type="match status" value="2"/>
</dbReference>
<dbReference type="GO" id="GO:0006935">
    <property type="term" value="P:chemotaxis"/>
    <property type="evidence" value="ECO:0007669"/>
    <property type="project" value="UniProtKB-ARBA"/>
</dbReference>
<evidence type="ECO:0000256" key="9">
    <source>
        <dbReference type="SAM" id="Phobius"/>
    </source>
</evidence>
<comment type="subcellular location">
    <subcellularLocation>
        <location evidence="1">Membrane</location>
        <topology evidence="1">Multi-pass membrane protein</topology>
    </subcellularLocation>
</comment>
<comment type="similarity">
    <text evidence="6">Belongs to the methyl-accepting chemotaxis (MCP) protein family.</text>
</comment>
<keyword evidence="8" id="KW-0175">Coiled coil</keyword>
<feature type="transmembrane region" description="Helical" evidence="9">
    <location>
        <begin position="295"/>
        <end position="319"/>
    </location>
</feature>
<evidence type="ECO:0000256" key="5">
    <source>
        <dbReference type="ARBA" id="ARBA00023224"/>
    </source>
</evidence>
<dbReference type="Gene3D" id="1.10.287.950">
    <property type="entry name" value="Methyl-accepting chemotaxis protein"/>
    <property type="match status" value="1"/>
</dbReference>
<feature type="domain" description="HAMP" evidence="11">
    <location>
        <begin position="338"/>
        <end position="370"/>
    </location>
</feature>
<feature type="coiled-coil region" evidence="8">
    <location>
        <begin position="222"/>
        <end position="264"/>
    </location>
</feature>
<keyword evidence="3 9" id="KW-1133">Transmembrane helix</keyword>
<evidence type="ECO:0000259" key="10">
    <source>
        <dbReference type="PROSITE" id="PS50111"/>
    </source>
</evidence>
<dbReference type="PANTHER" id="PTHR32089">
    <property type="entry name" value="METHYL-ACCEPTING CHEMOTAXIS PROTEIN MCPB"/>
    <property type="match status" value="1"/>
</dbReference>
<dbReference type="InterPro" id="IPR003660">
    <property type="entry name" value="HAMP_dom"/>
</dbReference>
<evidence type="ECO:0000256" key="1">
    <source>
        <dbReference type="ARBA" id="ARBA00004141"/>
    </source>
</evidence>
<dbReference type="OrthoDB" id="7025727at2"/>
<gene>
    <name evidence="12" type="ORF">BTO32_10375</name>
</gene>
<evidence type="ECO:0000313" key="12">
    <source>
        <dbReference type="EMBL" id="ONF43094.1"/>
    </source>
</evidence>
<dbReference type="CDD" id="cd11386">
    <property type="entry name" value="MCP_signal"/>
    <property type="match status" value="1"/>
</dbReference>
<evidence type="ECO:0000313" key="13">
    <source>
        <dbReference type="Proteomes" id="UP000189339"/>
    </source>
</evidence>
<keyword evidence="4 9" id="KW-0472">Membrane</keyword>
<evidence type="ECO:0000256" key="4">
    <source>
        <dbReference type="ARBA" id="ARBA00023136"/>
    </source>
</evidence>
<comment type="caution">
    <text evidence="12">The sequence shown here is derived from an EMBL/GenBank/DDBJ whole genome shotgun (WGS) entry which is preliminary data.</text>
</comment>
<keyword evidence="2 9" id="KW-0812">Transmembrane</keyword>
<sequence>MNTSLFMKKVLASRLLRPVFLILVVAGVLQVVVSQWLIARQVDTLVAAAGSALESSGRQMSDSFGETREDVRARLQAMREQTTAELAEELTRQQTDQRQRIAANVRAAVLAEAQGLADVLASVAAPLIWDRDIPRLTDLVELADARESVLFAVYFDQYGERMTRYVDRSDPRVRTLMEQGEGHGAASRVLDAAARDPNVVIVTADIKPQGSSIGQLKLGLSLEGINRDLETLEQEFSATIENSINALRNTLDAETEQVNQRLQQQLASMDGVARDRIAETEQALEAEARNLSSTLSWLAVGSILVLILLVAAVLGGGVLPRVLRLNRAIWGIADGEADLTRRVSLQGKDELTEMARGMNRFIARIQELVSDVQATAEASASQANEQGDLSRRAVASVKRQKQEVAEVSETMAAMSGSISEVADNIQDVAGSVRTVSAESEATAGLSREVRHRLEQVVKDVEQAVAVVSNLDARSQEIESVLSVIGAIAEQTNLLALNAAIEAARAGESGRGFAVVADEVRTLASRTQDSTTEIQGIIERLQQGSQEVVRVINQVSDRIAESTSEFRKADEHFEQINQLLSQLQERALAIASVAEAEGRNATRVSTSVDEIARSSEEAAEAIEHSDRGSKAIGELLTTLKAKTSQFRV</sequence>
<dbReference type="STRING" id="135739.BTO32_10375"/>
<dbReference type="SUPFAM" id="SSF58113">
    <property type="entry name" value="Apolipoprotein A-I"/>
    <property type="match status" value="1"/>
</dbReference>
<dbReference type="InterPro" id="IPR004089">
    <property type="entry name" value="MCPsignal_dom"/>
</dbReference>
<evidence type="ECO:0000256" key="6">
    <source>
        <dbReference type="ARBA" id="ARBA00029447"/>
    </source>
</evidence>